<dbReference type="EMBL" id="CP002345">
    <property type="protein sequence ID" value="ADQ79226.1"/>
    <property type="molecule type" value="Genomic_DNA"/>
</dbReference>
<dbReference type="KEGG" id="ppn:Palpr_1077"/>
<name>E4T3D2_PALPW</name>
<keyword evidence="2" id="KW-0808">Transferase</keyword>
<dbReference type="AlphaFoldDB" id="E4T3D2"/>
<gene>
    <name evidence="2" type="ordered locus">Palpr_1077</name>
</gene>
<dbReference type="Gene3D" id="3.40.630.30">
    <property type="match status" value="1"/>
</dbReference>
<reference evidence="2 3" key="2">
    <citation type="journal article" date="2011" name="Stand. Genomic Sci.">
        <title>Complete genome sequence of Paludibacter propionicigenes type strain (WB4).</title>
        <authorList>
            <person name="Gronow S."/>
            <person name="Munk C."/>
            <person name="Lapidus A."/>
            <person name="Nolan M."/>
            <person name="Lucas S."/>
            <person name="Hammon N."/>
            <person name="Deshpande S."/>
            <person name="Cheng J.F."/>
            <person name="Tapia R."/>
            <person name="Han C."/>
            <person name="Goodwin L."/>
            <person name="Pitluck S."/>
            <person name="Liolios K."/>
            <person name="Ivanova N."/>
            <person name="Mavromatis K."/>
            <person name="Mikhailova N."/>
            <person name="Pati A."/>
            <person name="Chen A."/>
            <person name="Palaniappan K."/>
            <person name="Land M."/>
            <person name="Hauser L."/>
            <person name="Chang Y.J."/>
            <person name="Jeffries C.D."/>
            <person name="Brambilla E."/>
            <person name="Rohde M."/>
            <person name="Goker M."/>
            <person name="Detter J.C."/>
            <person name="Woyke T."/>
            <person name="Bristow J."/>
            <person name="Eisen J.A."/>
            <person name="Markowitz V."/>
            <person name="Hugenholtz P."/>
            <person name="Kyrpides N.C."/>
            <person name="Klenk H.P."/>
        </authorList>
    </citation>
    <scope>NUCLEOTIDE SEQUENCE [LARGE SCALE GENOMIC DNA]</scope>
    <source>
        <strain evidence="3">DSM 17365 / JCM 13257 / WB4</strain>
    </source>
</reference>
<proteinExistence type="predicted"/>
<organism evidence="2 3">
    <name type="scientific">Paludibacter propionicigenes (strain DSM 17365 / JCM 13257 / WB4)</name>
    <dbReference type="NCBI Taxonomy" id="694427"/>
    <lineage>
        <taxon>Bacteria</taxon>
        <taxon>Pseudomonadati</taxon>
        <taxon>Bacteroidota</taxon>
        <taxon>Bacteroidia</taxon>
        <taxon>Bacteroidales</taxon>
        <taxon>Paludibacteraceae</taxon>
        <taxon>Paludibacter</taxon>
    </lineage>
</organism>
<dbReference type="PROSITE" id="PS51186">
    <property type="entry name" value="GNAT"/>
    <property type="match status" value="1"/>
</dbReference>
<dbReference type="RefSeq" id="WP_013444595.1">
    <property type="nucleotide sequence ID" value="NC_014734.1"/>
</dbReference>
<dbReference type="HOGENOM" id="CLU_013985_3_2_10"/>
<dbReference type="STRING" id="694427.Palpr_1077"/>
<evidence type="ECO:0000313" key="3">
    <source>
        <dbReference type="Proteomes" id="UP000008718"/>
    </source>
</evidence>
<dbReference type="GO" id="GO:0016747">
    <property type="term" value="F:acyltransferase activity, transferring groups other than amino-acyl groups"/>
    <property type="evidence" value="ECO:0007669"/>
    <property type="project" value="InterPro"/>
</dbReference>
<dbReference type="PANTHER" id="PTHR43415:SF3">
    <property type="entry name" value="GNAT-FAMILY ACETYLTRANSFERASE"/>
    <property type="match status" value="1"/>
</dbReference>
<evidence type="ECO:0000259" key="1">
    <source>
        <dbReference type="PROSITE" id="PS51186"/>
    </source>
</evidence>
<dbReference type="CDD" id="cd04301">
    <property type="entry name" value="NAT_SF"/>
    <property type="match status" value="1"/>
</dbReference>
<evidence type="ECO:0000313" key="2">
    <source>
        <dbReference type="EMBL" id="ADQ79226.1"/>
    </source>
</evidence>
<sequence>MLENEHILLRAVEPEDLDKLYAWENNALLWDVGNTRNPYSRFVLKQYIVDSAKDIYENKQLRLMIESRTSGETVGTVDLFDFDIHNSRIALGLFVDSAFQGKGFAKASLHLIEEYVFNYLKINQLYCHIAESNTASRRMFEQEEYETNGVLKNWIKTIDGYENIIVFQLFRDTFLNRQKQK</sequence>
<dbReference type="InterPro" id="IPR000182">
    <property type="entry name" value="GNAT_dom"/>
</dbReference>
<dbReference type="InterPro" id="IPR016181">
    <property type="entry name" value="Acyl_CoA_acyltransferase"/>
</dbReference>
<dbReference type="eggNOG" id="COG1670">
    <property type="taxonomic scope" value="Bacteria"/>
</dbReference>
<dbReference type="Proteomes" id="UP000008718">
    <property type="component" value="Chromosome"/>
</dbReference>
<dbReference type="SUPFAM" id="SSF55729">
    <property type="entry name" value="Acyl-CoA N-acyltransferases (Nat)"/>
    <property type="match status" value="1"/>
</dbReference>
<dbReference type="PANTHER" id="PTHR43415">
    <property type="entry name" value="SPERMIDINE N(1)-ACETYLTRANSFERASE"/>
    <property type="match status" value="1"/>
</dbReference>
<keyword evidence="3" id="KW-1185">Reference proteome</keyword>
<protein>
    <submittedName>
        <fullName evidence="2">GCN5-related N-acetyltransferase</fullName>
    </submittedName>
</protein>
<accession>E4T3D2</accession>
<dbReference type="Pfam" id="PF13302">
    <property type="entry name" value="Acetyltransf_3"/>
    <property type="match status" value="1"/>
</dbReference>
<reference key="1">
    <citation type="submission" date="2010-11" db="EMBL/GenBank/DDBJ databases">
        <title>The complete genome of Paludibacter propionicigenes DSM 17365.</title>
        <authorList>
            <consortium name="US DOE Joint Genome Institute (JGI-PGF)"/>
            <person name="Lucas S."/>
            <person name="Copeland A."/>
            <person name="Lapidus A."/>
            <person name="Bruce D."/>
            <person name="Goodwin L."/>
            <person name="Pitluck S."/>
            <person name="Kyrpides N."/>
            <person name="Mavromatis K."/>
            <person name="Ivanova N."/>
            <person name="Munk A.C."/>
            <person name="Brettin T."/>
            <person name="Detter J.C."/>
            <person name="Han C."/>
            <person name="Tapia R."/>
            <person name="Land M."/>
            <person name="Hauser L."/>
            <person name="Markowitz V."/>
            <person name="Cheng J.-F."/>
            <person name="Hugenholtz P."/>
            <person name="Woyke T."/>
            <person name="Wu D."/>
            <person name="Gronow S."/>
            <person name="Wellnitz S."/>
            <person name="Brambilla E."/>
            <person name="Klenk H.-P."/>
            <person name="Eisen J.A."/>
        </authorList>
    </citation>
    <scope>NUCLEOTIDE SEQUENCE</scope>
    <source>
        <strain>WB4</strain>
    </source>
</reference>
<feature type="domain" description="N-acetyltransferase" evidence="1">
    <location>
        <begin position="7"/>
        <end position="168"/>
    </location>
</feature>